<feature type="domain" description="HTH cro/C1-type" evidence="1">
    <location>
        <begin position="13"/>
        <end position="72"/>
    </location>
</feature>
<evidence type="ECO:0000313" key="3">
    <source>
        <dbReference type="Proteomes" id="UP001589894"/>
    </source>
</evidence>
<gene>
    <name evidence="2" type="ORF">ACFFHU_31485</name>
</gene>
<dbReference type="Pfam" id="PF13560">
    <property type="entry name" value="HTH_31"/>
    <property type="match status" value="1"/>
</dbReference>
<dbReference type="PROSITE" id="PS50943">
    <property type="entry name" value="HTH_CROC1"/>
    <property type="match status" value="1"/>
</dbReference>
<dbReference type="CDD" id="cd00093">
    <property type="entry name" value="HTH_XRE"/>
    <property type="match status" value="1"/>
</dbReference>
<keyword evidence="3" id="KW-1185">Reference proteome</keyword>
<dbReference type="Proteomes" id="UP001589894">
    <property type="component" value="Unassembled WGS sequence"/>
</dbReference>
<comment type="caution">
    <text evidence="2">The sequence shown here is derived from an EMBL/GenBank/DDBJ whole genome shotgun (WGS) entry which is preliminary data.</text>
</comment>
<dbReference type="Gene3D" id="1.10.260.40">
    <property type="entry name" value="lambda repressor-like DNA-binding domains"/>
    <property type="match status" value="1"/>
</dbReference>
<reference evidence="2 3" key="1">
    <citation type="submission" date="2024-09" db="EMBL/GenBank/DDBJ databases">
        <authorList>
            <person name="Sun Q."/>
            <person name="Mori K."/>
        </authorList>
    </citation>
    <scope>NUCLEOTIDE SEQUENCE [LARGE SCALE GENOMIC DNA]</scope>
    <source>
        <strain evidence="2 3">TBRC 2205</strain>
    </source>
</reference>
<protein>
    <submittedName>
        <fullName evidence="2">Helix-turn-helix domain-containing protein</fullName>
    </submittedName>
</protein>
<sequence>MSSPPSDVLARQVRRWRGERKLSAQDLANRLAELGSDLNRRVISKIENGERGVSLNEWLQLAHALAVPPPLLLMDLESGESVAISPQVELHPWLVWRWVTGQEPPLVPSPEGSALVTRVDEFERARTAVFLYQHEQRQSEAVASAATALRRAEYAGDESTMAAARAAHAEALQGLATALDDMVVIGVTPPAKPRPWIETIRQLGLSKYPDSLVIHDKGGAGGRTDQAD</sequence>
<name>A0ABV6P6P4_9ACTN</name>
<dbReference type="SMART" id="SM00530">
    <property type="entry name" value="HTH_XRE"/>
    <property type="match status" value="1"/>
</dbReference>
<accession>A0ABV6P6P4</accession>
<proteinExistence type="predicted"/>
<evidence type="ECO:0000313" key="2">
    <source>
        <dbReference type="EMBL" id="MFC0568644.1"/>
    </source>
</evidence>
<dbReference type="RefSeq" id="WP_377344200.1">
    <property type="nucleotide sequence ID" value="NZ_JBHLUE010000036.1"/>
</dbReference>
<evidence type="ECO:0000259" key="1">
    <source>
        <dbReference type="PROSITE" id="PS50943"/>
    </source>
</evidence>
<dbReference type="SUPFAM" id="SSF47413">
    <property type="entry name" value="lambda repressor-like DNA-binding domains"/>
    <property type="match status" value="1"/>
</dbReference>
<organism evidence="2 3">
    <name type="scientific">Plantactinospora siamensis</name>
    <dbReference type="NCBI Taxonomy" id="555372"/>
    <lineage>
        <taxon>Bacteria</taxon>
        <taxon>Bacillati</taxon>
        <taxon>Actinomycetota</taxon>
        <taxon>Actinomycetes</taxon>
        <taxon>Micromonosporales</taxon>
        <taxon>Micromonosporaceae</taxon>
        <taxon>Plantactinospora</taxon>
    </lineage>
</organism>
<dbReference type="EMBL" id="JBHLUE010000036">
    <property type="protein sequence ID" value="MFC0568644.1"/>
    <property type="molecule type" value="Genomic_DNA"/>
</dbReference>
<dbReference type="InterPro" id="IPR010982">
    <property type="entry name" value="Lambda_DNA-bd_dom_sf"/>
</dbReference>
<dbReference type="InterPro" id="IPR001387">
    <property type="entry name" value="Cro/C1-type_HTH"/>
</dbReference>